<name>A0ABU3K6X5_9BACT</name>
<dbReference type="InterPro" id="IPR052020">
    <property type="entry name" value="Cyclic_di-GMP/3'3'-cGAMP_PDE"/>
</dbReference>
<reference evidence="3 4" key="1">
    <citation type="journal article" date="2023" name="ISME J.">
        <title>Cultivation and genomic characterization of novel and ubiquitous marine nitrite-oxidizing bacteria from the Nitrospirales.</title>
        <authorList>
            <person name="Mueller A.J."/>
            <person name="Daebeler A."/>
            <person name="Herbold C.W."/>
            <person name="Kirkegaard R.H."/>
            <person name="Daims H."/>
        </authorList>
    </citation>
    <scope>NUCLEOTIDE SEQUENCE [LARGE SCALE GENOMIC DNA]</scope>
    <source>
        <strain evidence="3 4">EB</strain>
    </source>
</reference>
<organism evidence="3 4">
    <name type="scientific">Candidatus Nitronereus thalassa</name>
    <dbReference type="NCBI Taxonomy" id="3020898"/>
    <lineage>
        <taxon>Bacteria</taxon>
        <taxon>Pseudomonadati</taxon>
        <taxon>Nitrospirota</taxon>
        <taxon>Nitrospiria</taxon>
        <taxon>Nitrospirales</taxon>
        <taxon>Nitrospiraceae</taxon>
        <taxon>Candidatus Nitronereus</taxon>
    </lineage>
</organism>
<feature type="coiled-coil region" evidence="1">
    <location>
        <begin position="17"/>
        <end position="62"/>
    </location>
</feature>
<dbReference type="PANTHER" id="PTHR45228:SF8">
    <property type="entry name" value="TWO-COMPONENT RESPONSE REGULATOR-RELATED"/>
    <property type="match status" value="1"/>
</dbReference>
<dbReference type="EMBL" id="JAQOUE010000001">
    <property type="protein sequence ID" value="MDT7042114.1"/>
    <property type="molecule type" value="Genomic_DNA"/>
</dbReference>
<comment type="caution">
    <text evidence="3">The sequence shown here is derived from an EMBL/GenBank/DDBJ whole genome shotgun (WGS) entry which is preliminary data.</text>
</comment>
<dbReference type="Gene3D" id="1.10.3210.10">
    <property type="entry name" value="Hypothetical protein af1432"/>
    <property type="match status" value="1"/>
</dbReference>
<evidence type="ECO:0000313" key="3">
    <source>
        <dbReference type="EMBL" id="MDT7042114.1"/>
    </source>
</evidence>
<evidence type="ECO:0000313" key="4">
    <source>
        <dbReference type="Proteomes" id="UP001250932"/>
    </source>
</evidence>
<evidence type="ECO:0000256" key="1">
    <source>
        <dbReference type="SAM" id="Coils"/>
    </source>
</evidence>
<dbReference type="PROSITE" id="PS51832">
    <property type="entry name" value="HD_GYP"/>
    <property type="match status" value="1"/>
</dbReference>
<feature type="domain" description="HD-GYP" evidence="2">
    <location>
        <begin position="73"/>
        <end position="274"/>
    </location>
</feature>
<sequence length="283" mass="32075">MKLSPPSVPDHDLNKQLRAAKSQLAIYAKDLKELLVREKKKAKKLEAVNKQMQAYAQDLKAAYHAERQKTMELEKAYADTVVRLTLASRYKDEETGTHIQRLSHYAKTLGLSIGLSEDEAQLIFDAAPMHDVGKVSIPDMIMQKRGPLDEQEWDIVKQHPVFGANLLTGSPSQLLETAREIALTHHERWDGTGYPQGLQKTEIPLGGRMVMLVDTYDALRSQRPYKPAFSHAKVCDIMLHGDHRTRPSHFDPQLLDAFREIHEQFDIIFSEIVEEGPSTSVVD</sequence>
<protein>
    <submittedName>
        <fullName evidence="3">HD-GYP domain-containing protein</fullName>
    </submittedName>
</protein>
<keyword evidence="4" id="KW-1185">Reference proteome</keyword>
<dbReference type="Proteomes" id="UP001250932">
    <property type="component" value="Unassembled WGS sequence"/>
</dbReference>
<accession>A0ABU3K6X5</accession>
<keyword evidence="1" id="KW-0175">Coiled coil</keyword>
<dbReference type="SUPFAM" id="SSF109604">
    <property type="entry name" value="HD-domain/PDEase-like"/>
    <property type="match status" value="1"/>
</dbReference>
<dbReference type="CDD" id="cd00077">
    <property type="entry name" value="HDc"/>
    <property type="match status" value="1"/>
</dbReference>
<gene>
    <name evidence="3" type="ORF">PPG34_07095</name>
</gene>
<dbReference type="PANTHER" id="PTHR45228">
    <property type="entry name" value="CYCLIC DI-GMP PHOSPHODIESTERASE TM_0186-RELATED"/>
    <property type="match status" value="1"/>
</dbReference>
<dbReference type="InterPro" id="IPR037522">
    <property type="entry name" value="HD_GYP_dom"/>
</dbReference>
<dbReference type="Pfam" id="PF13487">
    <property type="entry name" value="HD_5"/>
    <property type="match status" value="1"/>
</dbReference>
<dbReference type="RefSeq" id="WP_313832475.1">
    <property type="nucleotide sequence ID" value="NZ_JAQOUE010000001.1"/>
</dbReference>
<proteinExistence type="predicted"/>
<dbReference type="InterPro" id="IPR003607">
    <property type="entry name" value="HD/PDEase_dom"/>
</dbReference>
<evidence type="ECO:0000259" key="2">
    <source>
        <dbReference type="PROSITE" id="PS51832"/>
    </source>
</evidence>
<dbReference type="SMART" id="SM00471">
    <property type="entry name" value="HDc"/>
    <property type="match status" value="1"/>
</dbReference>